<keyword evidence="1 12" id="KW-0639">Primosome</keyword>
<evidence type="ECO:0000256" key="5">
    <source>
        <dbReference type="ARBA" id="ARBA00022801"/>
    </source>
</evidence>
<keyword evidence="6 12" id="KW-0347">Helicase</keyword>
<keyword evidence="4 12" id="KW-0547">Nucleotide-binding</keyword>
<feature type="binding site" evidence="12">
    <location>
        <position position="523"/>
    </location>
    <ligand>
        <name>Zn(2+)</name>
        <dbReference type="ChEBI" id="CHEBI:29105"/>
        <label>1</label>
    </ligand>
</feature>
<dbReference type="CDD" id="cd18804">
    <property type="entry name" value="SF2_C_priA"/>
    <property type="match status" value="1"/>
</dbReference>
<dbReference type="PANTHER" id="PTHR30580">
    <property type="entry name" value="PRIMOSOMAL PROTEIN N"/>
    <property type="match status" value="1"/>
</dbReference>
<dbReference type="Gene3D" id="3.40.50.300">
    <property type="entry name" value="P-loop containing nucleotide triphosphate hydrolases"/>
    <property type="match status" value="2"/>
</dbReference>
<evidence type="ECO:0000256" key="10">
    <source>
        <dbReference type="ARBA" id="ARBA00023235"/>
    </source>
</evidence>
<comment type="function">
    <text evidence="12">Initiates the restart of stalled replication forks, which reloads the replicative helicase on sites other than the origin of replication. Recognizes and binds to abandoned replication forks and remodels them to uncover a helicase loading site. Promotes assembly of the primosome at these replication forks.</text>
</comment>
<dbReference type="SUPFAM" id="SSF52540">
    <property type="entry name" value="P-loop containing nucleoside triphosphate hydrolases"/>
    <property type="match status" value="1"/>
</dbReference>
<dbReference type="FunFam" id="3.40.50.300:FF:000489">
    <property type="entry name" value="Primosome assembly protein PriA"/>
    <property type="match status" value="1"/>
</dbReference>
<dbReference type="PROSITE" id="PS51192">
    <property type="entry name" value="HELICASE_ATP_BIND_1"/>
    <property type="match status" value="1"/>
</dbReference>
<dbReference type="InterPro" id="IPR014001">
    <property type="entry name" value="Helicase_ATP-bd"/>
</dbReference>
<evidence type="ECO:0000256" key="7">
    <source>
        <dbReference type="ARBA" id="ARBA00022833"/>
    </source>
</evidence>
<keyword evidence="8 12" id="KW-0067">ATP-binding</keyword>
<dbReference type="InterPro" id="IPR005259">
    <property type="entry name" value="PriA"/>
</dbReference>
<feature type="binding site" evidence="12">
    <location>
        <position position="492"/>
    </location>
    <ligand>
        <name>Zn(2+)</name>
        <dbReference type="ChEBI" id="CHEBI:29105"/>
        <label>2</label>
    </ligand>
</feature>
<dbReference type="NCBIfam" id="TIGR00595">
    <property type="entry name" value="priA"/>
    <property type="match status" value="1"/>
</dbReference>
<dbReference type="GO" id="GO:0016787">
    <property type="term" value="F:hydrolase activity"/>
    <property type="evidence" value="ECO:0007669"/>
    <property type="project" value="UniProtKB-KW"/>
</dbReference>
<evidence type="ECO:0000256" key="9">
    <source>
        <dbReference type="ARBA" id="ARBA00023125"/>
    </source>
</evidence>
<proteinExistence type="inferred from homology"/>
<evidence type="ECO:0000256" key="1">
    <source>
        <dbReference type="ARBA" id="ARBA00022515"/>
    </source>
</evidence>
<dbReference type="InterPro" id="IPR041222">
    <property type="entry name" value="PriA_3primeBD"/>
</dbReference>
<dbReference type="Pfam" id="PF04851">
    <property type="entry name" value="ResIII"/>
    <property type="match status" value="1"/>
</dbReference>
<feature type="binding site" evidence="12">
    <location>
        <position position="520"/>
    </location>
    <ligand>
        <name>Zn(2+)</name>
        <dbReference type="ChEBI" id="CHEBI:29105"/>
        <label>1</label>
    </ligand>
</feature>
<gene>
    <name evidence="12 15" type="primary">priA</name>
    <name evidence="15" type="ORF">ENJ40_03450</name>
</gene>
<dbReference type="InterPro" id="IPR006935">
    <property type="entry name" value="Helicase/UvrB_N"/>
</dbReference>
<dbReference type="InterPro" id="IPR001650">
    <property type="entry name" value="Helicase_C-like"/>
</dbReference>
<dbReference type="GO" id="GO:0006269">
    <property type="term" value="P:DNA replication, synthesis of primer"/>
    <property type="evidence" value="ECO:0007669"/>
    <property type="project" value="UniProtKB-KW"/>
</dbReference>
<dbReference type="CDD" id="cd17929">
    <property type="entry name" value="DEXHc_priA"/>
    <property type="match status" value="1"/>
</dbReference>
<dbReference type="InterPro" id="IPR027417">
    <property type="entry name" value="P-loop_NTPase"/>
</dbReference>
<name>A0A7C3GSG0_9BACT</name>
<reference evidence="15" key="1">
    <citation type="journal article" date="2020" name="mSystems">
        <title>Genome- and Community-Level Interaction Insights into Carbon Utilization and Element Cycling Functions of Hydrothermarchaeota in Hydrothermal Sediment.</title>
        <authorList>
            <person name="Zhou Z."/>
            <person name="Liu Y."/>
            <person name="Xu W."/>
            <person name="Pan J."/>
            <person name="Luo Z.H."/>
            <person name="Li M."/>
        </authorList>
    </citation>
    <scope>NUCLEOTIDE SEQUENCE [LARGE SCALE GENOMIC DNA]</scope>
    <source>
        <strain evidence="15">HyVt-483</strain>
    </source>
</reference>
<evidence type="ECO:0000256" key="3">
    <source>
        <dbReference type="ARBA" id="ARBA00022723"/>
    </source>
</evidence>
<evidence type="ECO:0000256" key="2">
    <source>
        <dbReference type="ARBA" id="ARBA00022705"/>
    </source>
</evidence>
<dbReference type="GO" id="GO:1990077">
    <property type="term" value="C:primosome complex"/>
    <property type="evidence" value="ECO:0007669"/>
    <property type="project" value="UniProtKB-UniRule"/>
</dbReference>
<comment type="caution">
    <text evidence="15">The sequence shown here is derived from an EMBL/GenBank/DDBJ whole genome shotgun (WGS) entry which is preliminary data.</text>
</comment>
<evidence type="ECO:0000259" key="14">
    <source>
        <dbReference type="PROSITE" id="PS51194"/>
    </source>
</evidence>
<dbReference type="Pfam" id="PF18074">
    <property type="entry name" value="PriA_C"/>
    <property type="match status" value="1"/>
</dbReference>
<feature type="binding site" evidence="12">
    <location>
        <position position="480"/>
    </location>
    <ligand>
        <name>Zn(2+)</name>
        <dbReference type="ChEBI" id="CHEBI:29105"/>
        <label>1</label>
    </ligand>
</feature>
<dbReference type="GO" id="GO:0003677">
    <property type="term" value="F:DNA binding"/>
    <property type="evidence" value="ECO:0007669"/>
    <property type="project" value="UniProtKB-UniRule"/>
</dbReference>
<accession>A0A7C3GSG0</accession>
<dbReference type="EMBL" id="DRMH01000037">
    <property type="protein sequence ID" value="HFC97502.1"/>
    <property type="molecule type" value="Genomic_DNA"/>
</dbReference>
<comment type="catalytic activity">
    <reaction evidence="12">
        <text>Couples ATP hydrolysis with the unwinding of duplex DNA by translocating in the 3'-5' direction.</text>
        <dbReference type="EC" id="5.6.2.4"/>
    </reaction>
</comment>
<keyword evidence="5 12" id="KW-0378">Hydrolase</keyword>
<comment type="similarity">
    <text evidence="12">Belongs to the helicase family. PriA subfamily.</text>
</comment>
<dbReference type="Pfam" id="PF18319">
    <property type="entry name" value="Zn_ribbon_PriA"/>
    <property type="match status" value="1"/>
</dbReference>
<feature type="binding site" evidence="12">
    <location>
        <position position="510"/>
    </location>
    <ligand>
        <name>Zn(2+)</name>
        <dbReference type="ChEBI" id="CHEBI:29105"/>
        <label>2</label>
    </ligand>
</feature>
<dbReference type="GO" id="GO:0043138">
    <property type="term" value="F:3'-5' DNA helicase activity"/>
    <property type="evidence" value="ECO:0007669"/>
    <property type="project" value="UniProtKB-EC"/>
</dbReference>
<dbReference type="InterPro" id="IPR042115">
    <property type="entry name" value="PriA_3primeBD_sf"/>
</dbReference>
<dbReference type="GO" id="GO:0008270">
    <property type="term" value="F:zinc ion binding"/>
    <property type="evidence" value="ECO:0007669"/>
    <property type="project" value="UniProtKB-UniRule"/>
</dbReference>
<feature type="binding site" evidence="12">
    <location>
        <position position="483"/>
    </location>
    <ligand>
        <name>Zn(2+)</name>
        <dbReference type="ChEBI" id="CHEBI:29105"/>
        <label>1</label>
    </ligand>
</feature>
<feature type="binding site" evidence="12">
    <location>
        <position position="489"/>
    </location>
    <ligand>
        <name>Zn(2+)</name>
        <dbReference type="ChEBI" id="CHEBI:29105"/>
        <label>2</label>
    </ligand>
</feature>
<dbReference type="GO" id="GO:0006302">
    <property type="term" value="P:double-strand break repair"/>
    <property type="evidence" value="ECO:0007669"/>
    <property type="project" value="InterPro"/>
</dbReference>
<dbReference type="Pfam" id="PF00271">
    <property type="entry name" value="Helicase_C"/>
    <property type="match status" value="1"/>
</dbReference>
<evidence type="ECO:0000256" key="6">
    <source>
        <dbReference type="ARBA" id="ARBA00022806"/>
    </source>
</evidence>
<evidence type="ECO:0000313" key="15">
    <source>
        <dbReference type="EMBL" id="HFC97502.1"/>
    </source>
</evidence>
<dbReference type="InterPro" id="IPR041236">
    <property type="entry name" value="PriA_C"/>
</dbReference>
<keyword evidence="10 12" id="KW-0413">Isomerase</keyword>
<feature type="binding site" evidence="12">
    <location>
        <position position="507"/>
    </location>
    <ligand>
        <name>Zn(2+)</name>
        <dbReference type="ChEBI" id="CHEBI:29105"/>
        <label>2</label>
    </ligand>
</feature>
<dbReference type="InterPro" id="IPR040498">
    <property type="entry name" value="PriA_CRR"/>
</dbReference>
<dbReference type="Gene3D" id="3.40.1440.60">
    <property type="entry name" value="PriA, 3(prime) DNA-binding domain"/>
    <property type="match status" value="1"/>
</dbReference>
<dbReference type="PROSITE" id="PS51194">
    <property type="entry name" value="HELICASE_CTER"/>
    <property type="match status" value="1"/>
</dbReference>
<dbReference type="GO" id="GO:0006270">
    <property type="term" value="P:DNA replication initiation"/>
    <property type="evidence" value="ECO:0007669"/>
    <property type="project" value="TreeGrafter"/>
</dbReference>
<comment type="catalytic activity">
    <reaction evidence="11 12">
        <text>ATP + H2O = ADP + phosphate + H(+)</text>
        <dbReference type="Rhea" id="RHEA:13065"/>
        <dbReference type="ChEBI" id="CHEBI:15377"/>
        <dbReference type="ChEBI" id="CHEBI:15378"/>
        <dbReference type="ChEBI" id="CHEBI:30616"/>
        <dbReference type="ChEBI" id="CHEBI:43474"/>
        <dbReference type="ChEBI" id="CHEBI:456216"/>
        <dbReference type="EC" id="5.6.2.4"/>
    </reaction>
</comment>
<keyword evidence="9 12" id="KW-0238">DNA-binding</keyword>
<evidence type="ECO:0000256" key="8">
    <source>
        <dbReference type="ARBA" id="ARBA00022840"/>
    </source>
</evidence>
<organism evidence="15">
    <name type="scientific">Thermosulfurimonas dismutans</name>
    <dbReference type="NCBI Taxonomy" id="999894"/>
    <lineage>
        <taxon>Bacteria</taxon>
        <taxon>Pseudomonadati</taxon>
        <taxon>Thermodesulfobacteriota</taxon>
        <taxon>Thermodesulfobacteria</taxon>
        <taxon>Thermodesulfobacteriales</taxon>
        <taxon>Thermodesulfobacteriaceae</taxon>
        <taxon>Thermosulfurimonas</taxon>
    </lineage>
</organism>
<dbReference type="Proteomes" id="UP000886043">
    <property type="component" value="Unassembled WGS sequence"/>
</dbReference>
<evidence type="ECO:0000256" key="4">
    <source>
        <dbReference type="ARBA" id="ARBA00022741"/>
    </source>
</evidence>
<dbReference type="SMART" id="SM00487">
    <property type="entry name" value="DEXDc"/>
    <property type="match status" value="1"/>
</dbReference>
<sequence>MFFYRVILPLPLREPLIYASSRPLSPGSRVVVPLKRRRLVGVILESIPPGTELPEEVREIQDLLDPEPLLSTELLHFLRWCWEYYLCPPGEMVRQAFPPGFFRELKRRIRLSAAGRRALREGRLPQEWSVLTRPRLIRRVLAEGIIPSAGEIERLVREGLLEEVEDQRGLHPPVEEWLEFVGEEPLSEGEEILRRRKRWPRRLLEEEFGREEVRGWISSGRVRRLRLPRLRKGPVLGDLSLPEPDPEQKRVIQEIRQALGQGFRTFLLHGITGSGKTLVYLKVAEEVLAQGKDVLVLVPEIALTPYVEAHLVARFGSQVAVLHSALSAGWRAAEWFRIARGEARVVVGARSAVFAPLRHPGLIVVDEEHEGTYKQSEGLRYQARDLALMRAKFCGATVILGSATPSVKSYFLARKGRYTLLRLHRRPAGRRPPEIQLVVLQRPGEYLTPELIAAMEETLNRGEQVLLFLNRRGYAPVVFCRECGEALECPNCSLTLTYHRRSGILLCHHCGFSQPAFPVCPRCEGTRFRTVGIGTERLEEEIRQRFPGVGVARLDRDSVTSEKRLYDLLLRLRRGEIQIVVGTQMVAQGHDLPGVSLVGVIWAEGGLHLPDFRAAERTFQLLVQVAGRAGRGTSPGRVILQTRLPHHYAVACALKEDYEGFYREELERRKQLGFPPFSRLALLIFSGIRPEKTEEAARRSASFLASLGRVEVLGPAPAPLPRLAGRYRWQVLLRSPRSSALDQTLRAFLREKSRLVPSGISVTLDRDPEELL</sequence>
<protein>
    <recommendedName>
        <fullName evidence="12">Replication restart protein PriA</fullName>
    </recommendedName>
    <alternativeName>
        <fullName evidence="12">ATP-dependent DNA helicase PriA</fullName>
        <ecNumber evidence="12">5.6.2.4</ecNumber>
    </alternativeName>
    <alternativeName>
        <fullName evidence="12">DNA 3'-5' helicase PriA</fullName>
    </alternativeName>
</protein>
<comment type="cofactor">
    <cofactor evidence="12">
        <name>Zn(2+)</name>
        <dbReference type="ChEBI" id="CHEBI:29105"/>
    </cofactor>
    <text evidence="12">Binds 2 zinc ions per subunit.</text>
</comment>
<dbReference type="Pfam" id="PF17764">
    <property type="entry name" value="PriA_3primeBD"/>
    <property type="match status" value="1"/>
</dbReference>
<feature type="domain" description="Helicase C-terminal" evidence="14">
    <location>
        <begin position="493"/>
        <end position="669"/>
    </location>
</feature>
<dbReference type="AlphaFoldDB" id="A0A7C3GSG0"/>
<evidence type="ECO:0000259" key="13">
    <source>
        <dbReference type="PROSITE" id="PS51192"/>
    </source>
</evidence>
<keyword evidence="2 12" id="KW-0235">DNA replication</keyword>
<keyword evidence="3 12" id="KW-0479">Metal-binding</keyword>
<evidence type="ECO:0000256" key="11">
    <source>
        <dbReference type="ARBA" id="ARBA00048988"/>
    </source>
</evidence>
<evidence type="ECO:0000256" key="12">
    <source>
        <dbReference type="HAMAP-Rule" id="MF_00983"/>
    </source>
</evidence>
<dbReference type="HAMAP" id="MF_00983">
    <property type="entry name" value="PriA"/>
    <property type="match status" value="1"/>
</dbReference>
<feature type="domain" description="Helicase ATP-binding" evidence="13">
    <location>
        <begin position="257"/>
        <end position="423"/>
    </location>
</feature>
<dbReference type="GO" id="GO:0005524">
    <property type="term" value="F:ATP binding"/>
    <property type="evidence" value="ECO:0007669"/>
    <property type="project" value="UniProtKB-UniRule"/>
</dbReference>
<dbReference type="SMART" id="SM00490">
    <property type="entry name" value="HELICc"/>
    <property type="match status" value="1"/>
</dbReference>
<keyword evidence="7 12" id="KW-0862">Zinc</keyword>
<dbReference type="EC" id="5.6.2.4" evidence="12"/>
<dbReference type="GO" id="GO:0006310">
    <property type="term" value="P:DNA recombination"/>
    <property type="evidence" value="ECO:0007669"/>
    <property type="project" value="InterPro"/>
</dbReference>
<dbReference type="PANTHER" id="PTHR30580:SF0">
    <property type="entry name" value="PRIMOSOMAL PROTEIN N"/>
    <property type="match status" value="1"/>
</dbReference>
<comment type="subunit">
    <text evidence="12">Component of the replication restart primosome.</text>
</comment>